<proteinExistence type="predicted"/>
<accession>A0A6J6WS64</accession>
<protein>
    <submittedName>
        <fullName evidence="1">Unannotated protein</fullName>
    </submittedName>
</protein>
<dbReference type="EMBL" id="CAFAAH010000003">
    <property type="protein sequence ID" value="CAB4786043.1"/>
    <property type="molecule type" value="Genomic_DNA"/>
</dbReference>
<dbReference type="AlphaFoldDB" id="A0A6J6WS64"/>
<gene>
    <name evidence="1" type="ORF">UFOPK2996_00089</name>
</gene>
<reference evidence="1" key="1">
    <citation type="submission" date="2020-05" db="EMBL/GenBank/DDBJ databases">
        <authorList>
            <person name="Chiriac C."/>
            <person name="Salcher M."/>
            <person name="Ghai R."/>
            <person name="Kavagutti S V."/>
        </authorList>
    </citation>
    <scope>NUCLEOTIDE SEQUENCE</scope>
</reference>
<sequence>MIGAPPSNAGAAKETVTAWSAVDTSRSSGAPGLPAGVMAAERFDSALLFPAPLVAVTVKVYDRPFSRPGTTTGPRSSRVTTLAATSGVRVSHAVTVYLAMKMPMPPVRVGAANVTVAEPEPGVATTAVGESGTLATTPPASEEPSAFVVVTETVYACPGTRPVSVTGLWAAATIWVPEASVLSVSTTVNPVIGEPLSAGVGQETSAEVPLDVTVIGSAERGGPAGTMVLDWFDARLGPNALMATAVNAYSAPSTRPSMRSPFCARYCGVISTVCPPRVGSVRSSAVTA</sequence>
<name>A0A6J6WS64_9ZZZZ</name>
<evidence type="ECO:0000313" key="1">
    <source>
        <dbReference type="EMBL" id="CAB4786043.1"/>
    </source>
</evidence>
<organism evidence="1">
    <name type="scientific">freshwater metagenome</name>
    <dbReference type="NCBI Taxonomy" id="449393"/>
    <lineage>
        <taxon>unclassified sequences</taxon>
        <taxon>metagenomes</taxon>
        <taxon>ecological metagenomes</taxon>
    </lineage>
</organism>